<feature type="domain" description="Amine oxidase" evidence="1">
    <location>
        <begin position="87"/>
        <end position="309"/>
    </location>
</feature>
<comment type="caution">
    <text evidence="2">The sequence shown here is derived from an EMBL/GenBank/DDBJ whole genome shotgun (WGS) entry which is preliminary data.</text>
</comment>
<dbReference type="Proteomes" id="UP000290759">
    <property type="component" value="Unassembled WGS sequence"/>
</dbReference>
<dbReference type="RefSeq" id="WP_129229772.1">
    <property type="nucleotide sequence ID" value="NZ_QYBB01000066.1"/>
</dbReference>
<evidence type="ECO:0000259" key="1">
    <source>
        <dbReference type="Pfam" id="PF01593"/>
    </source>
</evidence>
<dbReference type="Pfam" id="PF01593">
    <property type="entry name" value="Amino_oxidase"/>
    <property type="match status" value="1"/>
</dbReference>
<reference evidence="2 3" key="2">
    <citation type="submission" date="2019-02" db="EMBL/GenBank/DDBJ databases">
        <title>'Lichenibacterium ramalinii' gen. nov. sp. nov., 'Lichenibacterium minor' gen. nov. sp. nov.</title>
        <authorList>
            <person name="Pankratov T."/>
        </authorList>
    </citation>
    <scope>NUCLEOTIDE SEQUENCE [LARGE SCALE GENOMIC DNA]</scope>
    <source>
        <strain evidence="2 3">RmlP026</strain>
    </source>
</reference>
<dbReference type="GO" id="GO:0016491">
    <property type="term" value="F:oxidoreductase activity"/>
    <property type="evidence" value="ECO:0007669"/>
    <property type="project" value="InterPro"/>
</dbReference>
<dbReference type="Gene3D" id="3.90.660.10">
    <property type="match status" value="1"/>
</dbReference>
<dbReference type="InterPro" id="IPR036188">
    <property type="entry name" value="FAD/NAD-bd_sf"/>
</dbReference>
<keyword evidence="3" id="KW-1185">Reference proteome</keyword>
<dbReference type="InterPro" id="IPR002937">
    <property type="entry name" value="Amino_oxidase"/>
</dbReference>
<dbReference type="Pfam" id="PF13450">
    <property type="entry name" value="NAD_binding_8"/>
    <property type="match status" value="1"/>
</dbReference>
<dbReference type="PROSITE" id="PS51257">
    <property type="entry name" value="PROKAR_LIPOPROTEIN"/>
    <property type="match status" value="1"/>
</dbReference>
<dbReference type="Gene3D" id="3.50.50.60">
    <property type="entry name" value="FAD/NAD(P)-binding domain"/>
    <property type="match status" value="1"/>
</dbReference>
<proteinExistence type="predicted"/>
<dbReference type="OrthoDB" id="5792777at2"/>
<dbReference type="PANTHER" id="PTHR16128">
    <property type="entry name" value="FAD/NAD(P)-BINDING OXIDOREDUCTASE FAMILY PROTEIN"/>
    <property type="match status" value="1"/>
</dbReference>
<accession>A0A4Q2U368</accession>
<dbReference type="AlphaFoldDB" id="A0A4Q2U368"/>
<name>A0A4Q2U368_9HYPH</name>
<dbReference type="EMBL" id="QYBB01000066">
    <property type="protein sequence ID" value="RYC29156.1"/>
    <property type="molecule type" value="Genomic_DNA"/>
</dbReference>
<evidence type="ECO:0000313" key="2">
    <source>
        <dbReference type="EMBL" id="RYC29156.1"/>
    </source>
</evidence>
<organism evidence="2 3">
    <name type="scientific">Lichenibacterium minor</name>
    <dbReference type="NCBI Taxonomy" id="2316528"/>
    <lineage>
        <taxon>Bacteria</taxon>
        <taxon>Pseudomonadati</taxon>
        <taxon>Pseudomonadota</taxon>
        <taxon>Alphaproteobacteria</taxon>
        <taxon>Hyphomicrobiales</taxon>
        <taxon>Lichenihabitantaceae</taxon>
        <taxon>Lichenibacterium</taxon>
    </lineage>
</organism>
<dbReference type="SUPFAM" id="SSF51905">
    <property type="entry name" value="FAD/NAD(P)-binding domain"/>
    <property type="match status" value="1"/>
</dbReference>
<gene>
    <name evidence="2" type="ORF">D3273_25490</name>
</gene>
<evidence type="ECO:0000313" key="3">
    <source>
        <dbReference type="Proteomes" id="UP000290759"/>
    </source>
</evidence>
<protein>
    <submittedName>
        <fullName evidence="2">FAD-binding protein</fullName>
    </submittedName>
</protein>
<reference evidence="2 3" key="1">
    <citation type="submission" date="2018-12" db="EMBL/GenBank/DDBJ databases">
        <authorList>
            <person name="Grouzdev D.S."/>
            <person name="Krutkina M.S."/>
        </authorList>
    </citation>
    <scope>NUCLEOTIDE SEQUENCE [LARGE SCALE GENOMIC DNA]</scope>
    <source>
        <strain evidence="2 3">RmlP026</strain>
    </source>
</reference>
<sequence length="311" mass="32360">MRIAIVGAGLAGLSCGVRLRDAGHAVALFDKGRGPGGRLSHRRVATPSGEARFDHGAQYFTARDPDFRRQLDAWARDGLAAPWPAAGDDAWVGVPGMNAPAKALAAGLDVTCSARVERLSRDGDGWRLSGEEWEAGPFDAAAVAMPAEQAGALVRPFAPGFADAADATPAEPCWTVMAAFPSRLPIAGDVVKRRGPIGWAARDSAKPGRSGPESWVVQASPEWSREHLEASPAAVLPGLLAALAEVAGGPLPDPAAAAAHRWRYARSGALGRDDLWDAGLKLGVCGDWLLGPRVECAWVSGHRLAGAILAG</sequence>
<dbReference type="PANTHER" id="PTHR16128:SF5">
    <property type="entry name" value="FAD_NAD(P)-BINDING OXIDOREDUCTASE FAMILY PROTEIN"/>
    <property type="match status" value="1"/>
</dbReference>